<dbReference type="InterPro" id="IPR011914">
    <property type="entry name" value="RfaE_dom_II"/>
</dbReference>
<dbReference type="OrthoDB" id="9802794at2"/>
<dbReference type="Pfam" id="PF00294">
    <property type="entry name" value="PfkB"/>
    <property type="match status" value="1"/>
</dbReference>
<evidence type="ECO:0000259" key="10">
    <source>
        <dbReference type="Pfam" id="PF01467"/>
    </source>
</evidence>
<gene>
    <name evidence="11" type="ORF">D477_021473</name>
</gene>
<protein>
    <recommendedName>
        <fullName evidence="1">D-glycero-beta-D-manno-heptose 1-phosphate adenylyltransferase</fullName>
        <ecNumber evidence="1">2.7.7.70</ecNumber>
    </recommendedName>
</protein>
<evidence type="ECO:0000313" key="11">
    <source>
        <dbReference type="EMBL" id="EMY32182.1"/>
    </source>
</evidence>
<comment type="caution">
    <text evidence="11">The sequence shown here is derived from an EMBL/GenBank/DDBJ whole genome shotgun (WGS) entry which is preliminary data.</text>
</comment>
<dbReference type="NCBIfam" id="TIGR02199">
    <property type="entry name" value="rfaE_dom_II"/>
    <property type="match status" value="1"/>
</dbReference>
<dbReference type="Gene3D" id="3.40.1190.20">
    <property type="match status" value="1"/>
</dbReference>
<evidence type="ECO:0000256" key="6">
    <source>
        <dbReference type="ARBA" id="ARBA00023268"/>
    </source>
</evidence>
<evidence type="ECO:0000256" key="4">
    <source>
        <dbReference type="ARBA" id="ARBA00022741"/>
    </source>
</evidence>
<dbReference type="PANTHER" id="PTHR43793">
    <property type="entry name" value="FAD SYNTHASE"/>
    <property type="match status" value="1"/>
</dbReference>
<dbReference type="GO" id="GO:0016779">
    <property type="term" value="F:nucleotidyltransferase activity"/>
    <property type="evidence" value="ECO:0007669"/>
    <property type="project" value="UniProtKB-KW"/>
</dbReference>
<dbReference type="SUPFAM" id="SSF53613">
    <property type="entry name" value="Ribokinase-like"/>
    <property type="match status" value="1"/>
</dbReference>
<proteinExistence type="predicted"/>
<dbReference type="EMBL" id="ANPE02000330">
    <property type="protein sequence ID" value="EMY32182.1"/>
    <property type="molecule type" value="Genomic_DNA"/>
</dbReference>
<evidence type="ECO:0000256" key="5">
    <source>
        <dbReference type="ARBA" id="ARBA00022840"/>
    </source>
</evidence>
<evidence type="ECO:0000256" key="2">
    <source>
        <dbReference type="ARBA" id="ARBA00022679"/>
    </source>
</evidence>
<dbReference type="InterPro" id="IPR011611">
    <property type="entry name" value="PfkB_dom"/>
</dbReference>
<dbReference type="InterPro" id="IPR029056">
    <property type="entry name" value="Ribokinase-like"/>
</dbReference>
<feature type="non-terminal residue" evidence="11">
    <location>
        <position position="1"/>
    </location>
</feature>
<evidence type="ECO:0000256" key="1">
    <source>
        <dbReference type="ARBA" id="ARBA00012519"/>
    </source>
</evidence>
<evidence type="ECO:0000313" key="12">
    <source>
        <dbReference type="Proteomes" id="UP000010729"/>
    </source>
</evidence>
<dbReference type="InterPro" id="IPR004821">
    <property type="entry name" value="Cyt_trans-like"/>
</dbReference>
<dbReference type="GO" id="GO:0016773">
    <property type="term" value="F:phosphotransferase activity, alcohol group as acceptor"/>
    <property type="evidence" value="ECO:0007669"/>
    <property type="project" value="InterPro"/>
</dbReference>
<keyword evidence="6" id="KW-0511">Multifunctional enzyme</keyword>
<dbReference type="InterPro" id="IPR014729">
    <property type="entry name" value="Rossmann-like_a/b/a_fold"/>
</dbReference>
<dbReference type="Gene3D" id="3.40.50.620">
    <property type="entry name" value="HUPs"/>
    <property type="match status" value="1"/>
</dbReference>
<dbReference type="RefSeq" id="WP_005275488.1">
    <property type="nucleotide sequence ID" value="NZ_ANPE02000330.1"/>
</dbReference>
<feature type="domain" description="Carbohydrate kinase PfkB" evidence="9">
    <location>
        <begin position="45"/>
        <end position="171"/>
    </location>
</feature>
<accession>N1UWH8</accession>
<keyword evidence="12" id="KW-1185">Reference proteome</keyword>
<dbReference type="EC" id="2.7.7.70" evidence="1"/>
<dbReference type="InterPro" id="IPR050385">
    <property type="entry name" value="Archaeal_FAD_synthase"/>
</dbReference>
<reference evidence="11 12" key="1">
    <citation type="journal article" date="2013" name="Genome Announc.">
        <title>Draft Genome Sequence of Arthrobacter crystallopoietes Strain BAB-32, Revealing Genes for Bioremediation.</title>
        <authorList>
            <person name="Joshi M.N."/>
            <person name="Pandit A.S."/>
            <person name="Sharma A."/>
            <person name="Pandya R.V."/>
            <person name="Desai S.M."/>
            <person name="Saxena A.K."/>
            <person name="Bagatharia S.B."/>
        </authorList>
    </citation>
    <scope>NUCLEOTIDE SEQUENCE [LARGE SCALE GENOMIC DNA]</scope>
    <source>
        <strain evidence="11 12">BAB-32</strain>
    </source>
</reference>
<comment type="catalytic activity">
    <reaction evidence="8">
        <text>D-glycero-beta-D-manno-heptose 1-phosphate + ATP + H(+) = ADP-D-glycero-beta-D-manno-heptose + diphosphate</text>
        <dbReference type="Rhea" id="RHEA:27465"/>
        <dbReference type="ChEBI" id="CHEBI:15378"/>
        <dbReference type="ChEBI" id="CHEBI:30616"/>
        <dbReference type="ChEBI" id="CHEBI:33019"/>
        <dbReference type="ChEBI" id="CHEBI:59967"/>
        <dbReference type="ChEBI" id="CHEBI:61593"/>
        <dbReference type="EC" id="2.7.7.70"/>
    </reaction>
</comment>
<organism evidence="11 12">
    <name type="scientific">Arthrobacter crystallopoietes BAB-32</name>
    <dbReference type="NCBI Taxonomy" id="1246476"/>
    <lineage>
        <taxon>Bacteria</taxon>
        <taxon>Bacillati</taxon>
        <taxon>Actinomycetota</taxon>
        <taxon>Actinomycetes</taxon>
        <taxon>Micrococcales</taxon>
        <taxon>Micrococcaceae</taxon>
        <taxon>Crystallibacter</taxon>
    </lineage>
</organism>
<dbReference type="SUPFAM" id="SSF52374">
    <property type="entry name" value="Nucleotidylyl transferase"/>
    <property type="match status" value="1"/>
</dbReference>
<evidence type="ECO:0000256" key="3">
    <source>
        <dbReference type="ARBA" id="ARBA00022695"/>
    </source>
</evidence>
<feature type="domain" description="Cytidyltransferase-like" evidence="10">
    <location>
        <begin position="208"/>
        <end position="306"/>
    </location>
</feature>
<dbReference type="Proteomes" id="UP000010729">
    <property type="component" value="Unassembled WGS sequence"/>
</dbReference>
<dbReference type="AlphaFoldDB" id="N1UWH8"/>
<evidence type="ECO:0000259" key="9">
    <source>
        <dbReference type="Pfam" id="PF00294"/>
    </source>
</evidence>
<keyword evidence="5" id="KW-0067">ATP-binding</keyword>
<keyword evidence="4" id="KW-0547">Nucleotide-binding</keyword>
<dbReference type="GO" id="GO:0005975">
    <property type="term" value="P:carbohydrate metabolic process"/>
    <property type="evidence" value="ECO:0007669"/>
    <property type="project" value="InterPro"/>
</dbReference>
<dbReference type="GO" id="GO:0016301">
    <property type="term" value="F:kinase activity"/>
    <property type="evidence" value="ECO:0007669"/>
    <property type="project" value="UniProtKB-KW"/>
</dbReference>
<keyword evidence="11" id="KW-0418">Kinase</keyword>
<keyword evidence="3 11" id="KW-0548">Nucleotidyltransferase</keyword>
<name>N1UWH8_9MICC</name>
<keyword evidence="2 11" id="KW-0808">Transferase</keyword>
<evidence type="ECO:0000256" key="7">
    <source>
        <dbReference type="ARBA" id="ARBA00023277"/>
    </source>
</evidence>
<dbReference type="PANTHER" id="PTHR43793:SF2">
    <property type="entry name" value="BIFUNCTIONAL PROTEIN HLDE"/>
    <property type="match status" value="1"/>
</dbReference>
<keyword evidence="7" id="KW-0119">Carbohydrate metabolism</keyword>
<evidence type="ECO:0000256" key="8">
    <source>
        <dbReference type="ARBA" id="ARBA00047428"/>
    </source>
</evidence>
<sequence length="351" mass="36247">DAVAGSAAVVLCDYGSGALPGPVQEALQAHRADRLLVVDAHNLRQWRTLRPDLVTPNAQEAARLLDLEFGPDADRAGLVADASRNLLAATGAEAVVATLDRDGTLLVNNDGGAHRTWASPVSEKQASGAGDTFVACLTLARAAGLPLTTSQDLAQVAADVVVHRPGTSVCTTADLAGHLGAFTEAALGAEELARAVAAERSAGRRIVLTNGCFDVLHRGHTTYLTQAKQLGDVLVVALNSDASARRLKGPDRPINHAADRAGVVASLSCVDYVTVFDTDTPIPLIEALKPDIYAKGGDYSPQMLAETPAVEAYGGQLAILDYVSDHSTTAVVKRIRAQDGAGEAAAGTGPA</sequence>
<dbReference type="Pfam" id="PF01467">
    <property type="entry name" value="CTP_transf_like"/>
    <property type="match status" value="1"/>
</dbReference>
<dbReference type="NCBIfam" id="TIGR00125">
    <property type="entry name" value="cyt_tran_rel"/>
    <property type="match status" value="1"/>
</dbReference>
<dbReference type="GO" id="GO:0005524">
    <property type="term" value="F:ATP binding"/>
    <property type="evidence" value="ECO:0007669"/>
    <property type="project" value="UniProtKB-KW"/>
</dbReference>